<dbReference type="EMBL" id="FQZQ01000001">
    <property type="protein sequence ID" value="SHI45178.1"/>
    <property type="molecule type" value="Genomic_DNA"/>
</dbReference>
<dbReference type="InterPro" id="IPR021309">
    <property type="entry name" value="YgaP-like_TM"/>
</dbReference>
<organism evidence="3 4">
    <name type="scientific">Shimia gijangensis</name>
    <dbReference type="NCBI Taxonomy" id="1470563"/>
    <lineage>
        <taxon>Bacteria</taxon>
        <taxon>Pseudomonadati</taxon>
        <taxon>Pseudomonadota</taxon>
        <taxon>Alphaproteobacteria</taxon>
        <taxon>Rhodobacterales</taxon>
        <taxon>Roseobacteraceae</taxon>
    </lineage>
</organism>
<keyword evidence="1" id="KW-0472">Membrane</keyword>
<keyword evidence="4" id="KW-1185">Reference proteome</keyword>
<evidence type="ECO:0000313" key="3">
    <source>
        <dbReference type="EMBL" id="SHI45178.1"/>
    </source>
</evidence>
<reference evidence="4" key="1">
    <citation type="submission" date="2016-11" db="EMBL/GenBank/DDBJ databases">
        <authorList>
            <person name="Varghese N."/>
            <person name="Submissions S."/>
        </authorList>
    </citation>
    <scope>NUCLEOTIDE SEQUENCE [LARGE SCALE GENOMIC DNA]</scope>
    <source>
        <strain evidence="4">DSM 100564</strain>
    </source>
</reference>
<accession>A0A1M6B9C6</accession>
<keyword evidence="1" id="KW-1133">Transmembrane helix</keyword>
<gene>
    <name evidence="3" type="ORF">SAMN05444000_101159</name>
</gene>
<name>A0A1M6B9C6_9RHOB</name>
<dbReference type="RefSeq" id="WP_073248690.1">
    <property type="nucleotide sequence ID" value="NZ_FQZQ01000001.1"/>
</dbReference>
<evidence type="ECO:0000313" key="4">
    <source>
        <dbReference type="Proteomes" id="UP000183982"/>
    </source>
</evidence>
<dbReference type="Pfam" id="PF11127">
    <property type="entry name" value="YgaP-like_TM"/>
    <property type="match status" value="1"/>
</dbReference>
<dbReference type="STRING" id="1470563.SAMN05444000_101159"/>
<sequence length="70" mass="7826">MTKNVGKIDRLLRILLGAALFLWPFVTDYALWDSAILKYGAMAVGIILVATSAMKFCPLYRLVGMSTCRR</sequence>
<keyword evidence="1" id="KW-0812">Transmembrane</keyword>
<feature type="transmembrane region" description="Helical" evidence="1">
    <location>
        <begin position="38"/>
        <end position="60"/>
    </location>
</feature>
<protein>
    <recommendedName>
        <fullName evidence="2">Inner membrane protein YgaP-like transmembrane domain-containing protein</fullName>
    </recommendedName>
</protein>
<dbReference type="AlphaFoldDB" id="A0A1M6B9C6"/>
<feature type="transmembrane region" description="Helical" evidence="1">
    <location>
        <begin position="12"/>
        <end position="32"/>
    </location>
</feature>
<dbReference type="OrthoDB" id="9804804at2"/>
<feature type="domain" description="Inner membrane protein YgaP-like transmembrane" evidence="2">
    <location>
        <begin position="1"/>
        <end position="69"/>
    </location>
</feature>
<evidence type="ECO:0000259" key="2">
    <source>
        <dbReference type="Pfam" id="PF11127"/>
    </source>
</evidence>
<evidence type="ECO:0000256" key="1">
    <source>
        <dbReference type="SAM" id="Phobius"/>
    </source>
</evidence>
<proteinExistence type="predicted"/>
<dbReference type="Proteomes" id="UP000183982">
    <property type="component" value="Unassembled WGS sequence"/>
</dbReference>